<name>B4HC27_DROPE</name>
<evidence type="ECO:0000313" key="2">
    <source>
        <dbReference type="Proteomes" id="UP000008744"/>
    </source>
</evidence>
<keyword evidence="2" id="KW-1185">Reference proteome</keyword>
<reference evidence="1 2" key="1">
    <citation type="journal article" date="2007" name="Nature">
        <title>Evolution of genes and genomes on the Drosophila phylogeny.</title>
        <authorList>
            <consortium name="Drosophila 12 Genomes Consortium"/>
            <person name="Clark A.G."/>
            <person name="Eisen M.B."/>
            <person name="Smith D.R."/>
            <person name="Bergman C.M."/>
            <person name="Oliver B."/>
            <person name="Markow T.A."/>
            <person name="Kaufman T.C."/>
            <person name="Kellis M."/>
            <person name="Gelbart W."/>
            <person name="Iyer V.N."/>
            <person name="Pollard D.A."/>
            <person name="Sackton T.B."/>
            <person name="Larracuente A.M."/>
            <person name="Singh N.D."/>
            <person name="Abad J.P."/>
            <person name="Abt D.N."/>
            <person name="Adryan B."/>
            <person name="Aguade M."/>
            <person name="Akashi H."/>
            <person name="Anderson W.W."/>
            <person name="Aquadro C.F."/>
            <person name="Ardell D.H."/>
            <person name="Arguello R."/>
            <person name="Artieri C.G."/>
            <person name="Barbash D.A."/>
            <person name="Barker D."/>
            <person name="Barsanti P."/>
            <person name="Batterham P."/>
            <person name="Batzoglou S."/>
            <person name="Begun D."/>
            <person name="Bhutkar A."/>
            <person name="Blanco E."/>
            <person name="Bosak S.A."/>
            <person name="Bradley R.K."/>
            <person name="Brand A.D."/>
            <person name="Brent M.R."/>
            <person name="Brooks A.N."/>
            <person name="Brown R.H."/>
            <person name="Butlin R.K."/>
            <person name="Caggese C."/>
            <person name="Calvi B.R."/>
            <person name="Bernardo de Carvalho A."/>
            <person name="Caspi A."/>
            <person name="Castrezana S."/>
            <person name="Celniker S.E."/>
            <person name="Chang J.L."/>
            <person name="Chapple C."/>
            <person name="Chatterji S."/>
            <person name="Chinwalla A."/>
            <person name="Civetta A."/>
            <person name="Clifton S.W."/>
            <person name="Comeron J.M."/>
            <person name="Costello J.C."/>
            <person name="Coyne J.A."/>
            <person name="Daub J."/>
            <person name="David R.G."/>
            <person name="Delcher A.L."/>
            <person name="Delehaunty K."/>
            <person name="Do C.B."/>
            <person name="Ebling H."/>
            <person name="Edwards K."/>
            <person name="Eickbush T."/>
            <person name="Evans J.D."/>
            <person name="Filipski A."/>
            <person name="Findeiss S."/>
            <person name="Freyhult E."/>
            <person name="Fulton L."/>
            <person name="Fulton R."/>
            <person name="Garcia A.C."/>
            <person name="Gardiner A."/>
            <person name="Garfield D.A."/>
            <person name="Garvin B.E."/>
            <person name="Gibson G."/>
            <person name="Gilbert D."/>
            <person name="Gnerre S."/>
            <person name="Godfrey J."/>
            <person name="Good R."/>
            <person name="Gotea V."/>
            <person name="Gravely B."/>
            <person name="Greenberg A.J."/>
            <person name="Griffiths-Jones S."/>
            <person name="Gross S."/>
            <person name="Guigo R."/>
            <person name="Gustafson E.A."/>
            <person name="Haerty W."/>
            <person name="Hahn M.W."/>
            <person name="Halligan D.L."/>
            <person name="Halpern A.L."/>
            <person name="Halter G.M."/>
            <person name="Han M.V."/>
            <person name="Heger A."/>
            <person name="Hillier L."/>
            <person name="Hinrichs A.S."/>
            <person name="Holmes I."/>
            <person name="Hoskins R.A."/>
            <person name="Hubisz M.J."/>
            <person name="Hultmark D."/>
            <person name="Huntley M.A."/>
            <person name="Jaffe D.B."/>
            <person name="Jagadeeshan S."/>
            <person name="Jeck W.R."/>
            <person name="Johnson J."/>
            <person name="Jones C.D."/>
            <person name="Jordan W.C."/>
            <person name="Karpen G.H."/>
            <person name="Kataoka E."/>
            <person name="Keightley P.D."/>
            <person name="Kheradpour P."/>
            <person name="Kirkness E.F."/>
            <person name="Koerich L.B."/>
            <person name="Kristiansen K."/>
            <person name="Kudrna D."/>
            <person name="Kulathinal R.J."/>
            <person name="Kumar S."/>
            <person name="Kwok R."/>
            <person name="Lander E."/>
            <person name="Langley C.H."/>
            <person name="Lapoint R."/>
            <person name="Lazzaro B.P."/>
            <person name="Lee S.J."/>
            <person name="Levesque L."/>
            <person name="Li R."/>
            <person name="Lin C.F."/>
            <person name="Lin M.F."/>
            <person name="Lindblad-Toh K."/>
            <person name="Llopart A."/>
            <person name="Long M."/>
            <person name="Low L."/>
            <person name="Lozovsky E."/>
            <person name="Lu J."/>
            <person name="Luo M."/>
            <person name="Machado C.A."/>
            <person name="Makalowski W."/>
            <person name="Marzo M."/>
            <person name="Matsuda M."/>
            <person name="Matzkin L."/>
            <person name="McAllister B."/>
            <person name="McBride C.S."/>
            <person name="McKernan B."/>
            <person name="McKernan K."/>
            <person name="Mendez-Lago M."/>
            <person name="Minx P."/>
            <person name="Mollenhauer M.U."/>
            <person name="Montooth K."/>
            <person name="Mount S.M."/>
            <person name="Mu X."/>
            <person name="Myers E."/>
            <person name="Negre B."/>
            <person name="Newfeld S."/>
            <person name="Nielsen R."/>
            <person name="Noor M.A."/>
            <person name="O'Grady P."/>
            <person name="Pachter L."/>
            <person name="Papaceit M."/>
            <person name="Parisi M.J."/>
            <person name="Parisi M."/>
            <person name="Parts L."/>
            <person name="Pedersen J.S."/>
            <person name="Pesole G."/>
            <person name="Phillippy A.M."/>
            <person name="Ponting C.P."/>
            <person name="Pop M."/>
            <person name="Porcelli D."/>
            <person name="Powell J.R."/>
            <person name="Prohaska S."/>
            <person name="Pruitt K."/>
            <person name="Puig M."/>
            <person name="Quesneville H."/>
            <person name="Ram K.R."/>
            <person name="Rand D."/>
            <person name="Rasmussen M.D."/>
            <person name="Reed L.K."/>
            <person name="Reenan R."/>
            <person name="Reily A."/>
            <person name="Remington K.A."/>
            <person name="Rieger T.T."/>
            <person name="Ritchie M.G."/>
            <person name="Robin C."/>
            <person name="Rogers Y.H."/>
            <person name="Rohde C."/>
            <person name="Rozas J."/>
            <person name="Rubenfield M.J."/>
            <person name="Ruiz A."/>
            <person name="Russo S."/>
            <person name="Salzberg S.L."/>
            <person name="Sanchez-Gracia A."/>
            <person name="Saranga D.J."/>
            <person name="Sato H."/>
            <person name="Schaeffer S.W."/>
            <person name="Schatz M.C."/>
            <person name="Schlenke T."/>
            <person name="Schwartz R."/>
            <person name="Segarra C."/>
            <person name="Singh R.S."/>
            <person name="Sirot L."/>
            <person name="Sirota M."/>
            <person name="Sisneros N.B."/>
            <person name="Smith C.D."/>
            <person name="Smith T.F."/>
            <person name="Spieth J."/>
            <person name="Stage D.E."/>
            <person name="Stark A."/>
            <person name="Stephan W."/>
            <person name="Strausberg R.L."/>
            <person name="Strempel S."/>
            <person name="Sturgill D."/>
            <person name="Sutton G."/>
            <person name="Sutton G.G."/>
            <person name="Tao W."/>
            <person name="Teichmann S."/>
            <person name="Tobari Y.N."/>
            <person name="Tomimura Y."/>
            <person name="Tsolas J.M."/>
            <person name="Valente V.L."/>
            <person name="Venter E."/>
            <person name="Venter J.C."/>
            <person name="Vicario S."/>
            <person name="Vieira F.G."/>
            <person name="Vilella A.J."/>
            <person name="Villasante A."/>
            <person name="Walenz B."/>
            <person name="Wang J."/>
            <person name="Wasserman M."/>
            <person name="Watts T."/>
            <person name="Wilson D."/>
            <person name="Wilson R.K."/>
            <person name="Wing R.A."/>
            <person name="Wolfner M.F."/>
            <person name="Wong A."/>
            <person name="Wong G.K."/>
            <person name="Wu C.I."/>
            <person name="Wu G."/>
            <person name="Yamamoto D."/>
            <person name="Yang H.P."/>
            <person name="Yang S.P."/>
            <person name="Yorke J.A."/>
            <person name="Yoshida K."/>
            <person name="Zdobnov E."/>
            <person name="Zhang P."/>
            <person name="Zhang Y."/>
            <person name="Zimin A.V."/>
            <person name="Baldwin J."/>
            <person name="Abdouelleil A."/>
            <person name="Abdulkadir J."/>
            <person name="Abebe A."/>
            <person name="Abera B."/>
            <person name="Abreu J."/>
            <person name="Acer S.C."/>
            <person name="Aftuck L."/>
            <person name="Alexander A."/>
            <person name="An P."/>
            <person name="Anderson E."/>
            <person name="Anderson S."/>
            <person name="Arachi H."/>
            <person name="Azer M."/>
            <person name="Bachantsang P."/>
            <person name="Barry A."/>
            <person name="Bayul T."/>
            <person name="Berlin A."/>
            <person name="Bessette D."/>
            <person name="Bloom T."/>
            <person name="Blye J."/>
            <person name="Boguslavskiy L."/>
            <person name="Bonnet C."/>
            <person name="Boukhgalter B."/>
            <person name="Bourzgui I."/>
            <person name="Brown A."/>
            <person name="Cahill P."/>
            <person name="Channer S."/>
            <person name="Cheshatsang Y."/>
            <person name="Chuda L."/>
            <person name="Citroen M."/>
            <person name="Collymore A."/>
            <person name="Cooke P."/>
            <person name="Costello M."/>
            <person name="D'Aco K."/>
            <person name="Daza R."/>
            <person name="De Haan G."/>
            <person name="DeGray S."/>
            <person name="DeMaso C."/>
            <person name="Dhargay N."/>
            <person name="Dooley K."/>
            <person name="Dooley E."/>
            <person name="Doricent M."/>
            <person name="Dorje P."/>
            <person name="Dorjee K."/>
            <person name="Dupes A."/>
            <person name="Elong R."/>
            <person name="Falk J."/>
            <person name="Farina A."/>
            <person name="Faro S."/>
            <person name="Ferguson D."/>
            <person name="Fisher S."/>
            <person name="Foley C.D."/>
            <person name="Franke A."/>
            <person name="Friedrich D."/>
            <person name="Gadbois L."/>
            <person name="Gearin G."/>
            <person name="Gearin C.R."/>
            <person name="Giannoukos G."/>
            <person name="Goode T."/>
            <person name="Graham J."/>
            <person name="Grandbois E."/>
            <person name="Grewal S."/>
            <person name="Gyaltsen K."/>
            <person name="Hafez N."/>
            <person name="Hagos B."/>
            <person name="Hall J."/>
            <person name="Henson C."/>
            <person name="Hollinger A."/>
            <person name="Honan T."/>
            <person name="Huard M.D."/>
            <person name="Hughes L."/>
            <person name="Hurhula B."/>
            <person name="Husby M.E."/>
            <person name="Kamat A."/>
            <person name="Kanga B."/>
            <person name="Kashin S."/>
            <person name="Khazanovich D."/>
            <person name="Kisner P."/>
            <person name="Lance K."/>
            <person name="Lara M."/>
            <person name="Lee W."/>
            <person name="Lennon N."/>
            <person name="Letendre F."/>
            <person name="LeVine R."/>
            <person name="Lipovsky A."/>
            <person name="Liu X."/>
            <person name="Liu J."/>
            <person name="Liu S."/>
            <person name="Lokyitsang T."/>
            <person name="Lokyitsang Y."/>
            <person name="Lubonja R."/>
            <person name="Lui A."/>
            <person name="MacDonald P."/>
            <person name="Magnisalis V."/>
            <person name="Maru K."/>
            <person name="Matthews C."/>
            <person name="McCusker W."/>
            <person name="McDonough S."/>
            <person name="Mehta T."/>
            <person name="Meldrim J."/>
            <person name="Meneus L."/>
            <person name="Mihai O."/>
            <person name="Mihalev A."/>
            <person name="Mihova T."/>
            <person name="Mittelman R."/>
            <person name="Mlenga V."/>
            <person name="Montmayeur A."/>
            <person name="Mulrain L."/>
            <person name="Navidi A."/>
            <person name="Naylor J."/>
            <person name="Negash T."/>
            <person name="Nguyen T."/>
            <person name="Nguyen N."/>
            <person name="Nicol R."/>
            <person name="Norbu C."/>
            <person name="Norbu N."/>
            <person name="Novod N."/>
            <person name="O'Neill B."/>
            <person name="Osman S."/>
            <person name="Markiewicz E."/>
            <person name="Oyono O.L."/>
            <person name="Patti C."/>
            <person name="Phunkhang P."/>
            <person name="Pierre F."/>
            <person name="Priest M."/>
            <person name="Raghuraman S."/>
            <person name="Rege F."/>
            <person name="Reyes R."/>
            <person name="Rise C."/>
            <person name="Rogov P."/>
            <person name="Ross K."/>
            <person name="Ryan E."/>
            <person name="Settipalli S."/>
            <person name="Shea T."/>
            <person name="Sherpa N."/>
            <person name="Shi L."/>
            <person name="Shih D."/>
            <person name="Sparrow T."/>
            <person name="Spaulding J."/>
            <person name="Stalker J."/>
            <person name="Stange-Thomann N."/>
            <person name="Stavropoulos S."/>
            <person name="Stone C."/>
            <person name="Strader C."/>
            <person name="Tesfaye S."/>
            <person name="Thomson T."/>
            <person name="Thoulutsang Y."/>
            <person name="Thoulutsang D."/>
            <person name="Topham K."/>
            <person name="Topping I."/>
            <person name="Tsamla T."/>
            <person name="Vassiliev H."/>
            <person name="Vo A."/>
            <person name="Wangchuk T."/>
            <person name="Wangdi T."/>
            <person name="Weiand M."/>
            <person name="Wilkinson J."/>
            <person name="Wilson A."/>
            <person name="Yadav S."/>
            <person name="Young G."/>
            <person name="Yu Q."/>
            <person name="Zembek L."/>
            <person name="Zhong D."/>
            <person name="Zimmer A."/>
            <person name="Zwirko Z."/>
            <person name="Jaffe D.B."/>
            <person name="Alvarez P."/>
            <person name="Brockman W."/>
            <person name="Butler J."/>
            <person name="Chin C."/>
            <person name="Gnerre S."/>
            <person name="Grabherr M."/>
            <person name="Kleber M."/>
            <person name="Mauceli E."/>
            <person name="MacCallum I."/>
        </authorList>
    </citation>
    <scope>NUCLEOTIDE SEQUENCE [LARGE SCALE GENOMIC DNA]</scope>
    <source>
        <strain evidence="2">MSH-3 / Tucson 14011-0111.49</strain>
    </source>
</reference>
<dbReference type="AlphaFoldDB" id="B4HC27"/>
<gene>
    <name evidence="1" type="primary">Dper\GL18098</name>
    <name evidence="1" type="ORF">Dper_GL18098</name>
</gene>
<protein>
    <submittedName>
        <fullName evidence="1">GL18098</fullName>
    </submittedName>
</protein>
<dbReference type="HOGENOM" id="CLU_1706104_0_0_1"/>
<proteinExistence type="predicted"/>
<accession>B4HC27</accession>
<evidence type="ECO:0000313" key="1">
    <source>
        <dbReference type="EMBL" id="EDW40058.1"/>
    </source>
</evidence>
<dbReference type="EMBL" id="CH479275">
    <property type="protein sequence ID" value="EDW40058.1"/>
    <property type="molecule type" value="Genomic_DNA"/>
</dbReference>
<dbReference type="Proteomes" id="UP000008744">
    <property type="component" value="Unassembled WGS sequence"/>
</dbReference>
<organism evidence="2">
    <name type="scientific">Drosophila persimilis</name>
    <name type="common">Fruit fly</name>
    <dbReference type="NCBI Taxonomy" id="7234"/>
    <lineage>
        <taxon>Eukaryota</taxon>
        <taxon>Metazoa</taxon>
        <taxon>Ecdysozoa</taxon>
        <taxon>Arthropoda</taxon>
        <taxon>Hexapoda</taxon>
        <taxon>Insecta</taxon>
        <taxon>Pterygota</taxon>
        <taxon>Neoptera</taxon>
        <taxon>Endopterygota</taxon>
        <taxon>Diptera</taxon>
        <taxon>Brachycera</taxon>
        <taxon>Muscomorpha</taxon>
        <taxon>Ephydroidea</taxon>
        <taxon>Drosophilidae</taxon>
        <taxon>Drosophila</taxon>
        <taxon>Sophophora</taxon>
    </lineage>
</organism>
<sequence length="154" mass="17207">MAWYLRNENIHRDLNLKVVEDEIAGQKARHQARFASQSKAKSPLKDYYSKAQLKRKVRLGRGGCQARLEIDTAWDHSLPASETSCQQLSQPDALIKFAIFVGHNVDISEMSFLLLRAGQEQNRRSTVSSSSSSSSLQLRQKSLCGAPSLFASLL</sequence>